<reference evidence="5" key="2">
    <citation type="submission" date="2025-08" db="UniProtKB">
        <authorList>
            <consortium name="Ensembl"/>
        </authorList>
    </citation>
    <scope>IDENTIFICATION</scope>
</reference>
<evidence type="ECO:0000256" key="4">
    <source>
        <dbReference type="SAM" id="Phobius"/>
    </source>
</evidence>
<feature type="transmembrane region" description="Helical" evidence="4">
    <location>
        <begin position="238"/>
        <end position="263"/>
    </location>
</feature>
<evidence type="ECO:0000256" key="1">
    <source>
        <dbReference type="ARBA" id="ARBA00009550"/>
    </source>
</evidence>
<keyword evidence="4" id="KW-0812">Transmembrane</keyword>
<keyword evidence="4" id="KW-0472">Membrane</keyword>
<feature type="coiled-coil region" evidence="2">
    <location>
        <begin position="139"/>
        <end position="216"/>
    </location>
</feature>
<keyword evidence="2" id="KW-0175">Coiled coil</keyword>
<evidence type="ECO:0000256" key="3">
    <source>
        <dbReference type="SAM" id="MobiDB-lite"/>
    </source>
</evidence>
<reference evidence="5" key="3">
    <citation type="submission" date="2025-09" db="UniProtKB">
        <authorList>
            <consortium name="Ensembl"/>
        </authorList>
    </citation>
    <scope>IDENTIFICATION</scope>
</reference>
<name>A0A087YGX3_POEFO</name>
<accession>A0A087YGX3</accession>
<evidence type="ECO:0008006" key="7">
    <source>
        <dbReference type="Google" id="ProtNLM"/>
    </source>
</evidence>
<dbReference type="eggNOG" id="KOG1850">
    <property type="taxonomic scope" value="Eukaryota"/>
</dbReference>
<dbReference type="EMBL" id="AYCK01016240">
    <property type="status" value="NOT_ANNOTATED_CDS"/>
    <property type="molecule type" value="Genomic_DNA"/>
</dbReference>
<comment type="similarity">
    <text evidence="1">Belongs to the taxilin family.</text>
</comment>
<keyword evidence="4" id="KW-1133">Transmembrane helix</keyword>
<dbReference type="GO" id="GO:0019905">
    <property type="term" value="F:syntaxin binding"/>
    <property type="evidence" value="ECO:0007669"/>
    <property type="project" value="InterPro"/>
</dbReference>
<reference evidence="6" key="1">
    <citation type="submission" date="2013-10" db="EMBL/GenBank/DDBJ databases">
        <authorList>
            <person name="Schartl M."/>
            <person name="Warren W."/>
        </authorList>
    </citation>
    <scope>NUCLEOTIDE SEQUENCE [LARGE SCALE GENOMIC DNA]</scope>
    <source>
        <strain evidence="6">female</strain>
    </source>
</reference>
<evidence type="ECO:0000313" key="5">
    <source>
        <dbReference type="Ensembl" id="ENSPFOP00000017276.1"/>
    </source>
</evidence>
<dbReference type="PANTHER" id="PTHR16127:SF10">
    <property type="entry name" value="BETA-TAXILIN"/>
    <property type="match status" value="1"/>
</dbReference>
<feature type="compositionally biased region" description="Basic residues" evidence="3">
    <location>
        <begin position="621"/>
        <end position="634"/>
    </location>
</feature>
<dbReference type="InterPro" id="IPR026183">
    <property type="entry name" value="Taxilin_fam"/>
</dbReference>
<proteinExistence type="inferred from homology"/>
<evidence type="ECO:0000256" key="2">
    <source>
        <dbReference type="SAM" id="Coils"/>
    </source>
</evidence>
<dbReference type="Proteomes" id="UP000028760">
    <property type="component" value="Unassembled WGS sequence"/>
</dbReference>
<evidence type="ECO:0000313" key="6">
    <source>
        <dbReference type="Proteomes" id="UP000028760"/>
    </source>
</evidence>
<keyword evidence="6" id="KW-1185">Reference proteome</keyword>
<dbReference type="EMBL" id="AYCK01016241">
    <property type="status" value="NOT_ANNOTATED_CDS"/>
    <property type="molecule type" value="Genomic_DNA"/>
</dbReference>
<dbReference type="AlphaFoldDB" id="A0A087YGX3"/>
<dbReference type="PANTHER" id="PTHR16127">
    <property type="entry name" value="TAXILIN"/>
    <property type="match status" value="1"/>
</dbReference>
<dbReference type="OMA" id="QANDANE"/>
<feature type="compositionally biased region" description="Basic and acidic residues" evidence="3">
    <location>
        <begin position="64"/>
        <end position="75"/>
    </location>
</feature>
<feature type="compositionally biased region" description="Low complexity" evidence="3">
    <location>
        <begin position="598"/>
        <end position="612"/>
    </location>
</feature>
<dbReference type="STRING" id="48698.ENSPFOP00000017276"/>
<feature type="region of interest" description="Disordered" evidence="3">
    <location>
        <begin position="50"/>
        <end position="75"/>
    </location>
</feature>
<feature type="coiled-coil region" evidence="2">
    <location>
        <begin position="355"/>
        <end position="445"/>
    </location>
</feature>
<dbReference type="Pfam" id="PF09728">
    <property type="entry name" value="Taxilin"/>
    <property type="match status" value="2"/>
</dbReference>
<feature type="region of interest" description="Disordered" evidence="3">
    <location>
        <begin position="1"/>
        <end position="30"/>
    </location>
</feature>
<dbReference type="Ensembl" id="ENSPFOT00000017298.1">
    <property type="protein sequence ID" value="ENSPFOP00000017276.1"/>
    <property type="gene ID" value="ENSPFOG00000017204.1"/>
</dbReference>
<sequence>METSVEAAELLVPSPLETGNLDGDSASSATFDPMEEFSRRLQDILRTHGSADGLLDKPVTTDNETEKTPEEVKGDMETDVSLIRQRLTNLPSTEDRLEELVQQFAELAALWRGEQQQKSALQQKLCHLLEERRCSIAARSQLEALCRDLQAHYGALREETLRRCREDEEKRSDITNHFQETLEEIQAQIELHSGRNDKLRQENANLTDKLESLMSQISMKHDFCRIQIRVITMNQSPFMLSVMLHVFMVTAMIIWSNVFPYLLREAIDKTKKCFAMKEQELAMKKKLLVQAAEWKLQAKTLREQATVMQAQVNIHGQNTWTDGSDPTTEAKISSFITTIKLALYAQKFDEFQATLAKSNEIYVRFKQEMDNMTEKMKKVEKEANLWKTRFENCNKTLIDMIEERTEKGREYDLFVLKIQKLEKLCRALQEERKGLYDKIREVRQSSASLPSKLANFTENAGVPEDAAMLDLEGLQELQEDDPVLTENIARLRQEQAKLQEFAAALLAASGDNEEQDEKKELSAEDDVIVSAITQFQTRTDIKEGPASAPGQAEGGEEKAEDPPVVLLKAPEPQVTGPEPSDPVMPPEVEQSPTQQLTSGPEPGESSKPSDGSTKAAGGKQIPKKKKKRNSKSSS</sequence>
<protein>
    <recommendedName>
        <fullName evidence="7">Taxilin beta a</fullName>
    </recommendedName>
</protein>
<organism evidence="5 6">
    <name type="scientific">Poecilia formosa</name>
    <name type="common">Amazon molly</name>
    <name type="synonym">Limia formosa</name>
    <dbReference type="NCBI Taxonomy" id="48698"/>
    <lineage>
        <taxon>Eukaryota</taxon>
        <taxon>Metazoa</taxon>
        <taxon>Chordata</taxon>
        <taxon>Craniata</taxon>
        <taxon>Vertebrata</taxon>
        <taxon>Euteleostomi</taxon>
        <taxon>Actinopterygii</taxon>
        <taxon>Neopterygii</taxon>
        <taxon>Teleostei</taxon>
        <taxon>Neoteleostei</taxon>
        <taxon>Acanthomorphata</taxon>
        <taxon>Ovalentaria</taxon>
        <taxon>Atherinomorphae</taxon>
        <taxon>Cyprinodontiformes</taxon>
        <taxon>Poeciliidae</taxon>
        <taxon>Poeciliinae</taxon>
        <taxon>Poecilia</taxon>
    </lineage>
</organism>
<dbReference type="GeneTree" id="ENSGT00940000157418"/>
<feature type="region of interest" description="Disordered" evidence="3">
    <location>
        <begin position="536"/>
        <end position="634"/>
    </location>
</feature>